<accession>A0ABQ6CWS5</accession>
<feature type="transmembrane region" description="Helical" evidence="1">
    <location>
        <begin position="134"/>
        <end position="153"/>
    </location>
</feature>
<reference evidence="4" key="1">
    <citation type="journal article" date="2019" name="Int. J. Syst. Evol. Microbiol.">
        <title>The Global Catalogue of Microorganisms (GCM) 10K type strain sequencing project: providing services to taxonomists for standard genome sequencing and annotation.</title>
        <authorList>
            <consortium name="The Broad Institute Genomics Platform"/>
            <consortium name="The Broad Institute Genome Sequencing Center for Infectious Disease"/>
            <person name="Wu L."/>
            <person name="Ma J."/>
        </authorList>
    </citation>
    <scope>NUCLEOTIDE SEQUENCE [LARGE SCALE GENOMIC DNA]</scope>
    <source>
        <strain evidence="4">NBRC 101365</strain>
    </source>
</reference>
<evidence type="ECO:0000313" key="4">
    <source>
        <dbReference type="Proteomes" id="UP001156882"/>
    </source>
</evidence>
<evidence type="ECO:0000313" key="3">
    <source>
        <dbReference type="EMBL" id="GLS23470.1"/>
    </source>
</evidence>
<feature type="transmembrane region" description="Helical" evidence="1">
    <location>
        <begin position="44"/>
        <end position="65"/>
    </location>
</feature>
<evidence type="ECO:0000259" key="2">
    <source>
        <dbReference type="Pfam" id="PF00892"/>
    </source>
</evidence>
<organism evidence="3 4">
    <name type="scientific">Labrys miyagiensis</name>
    <dbReference type="NCBI Taxonomy" id="346912"/>
    <lineage>
        <taxon>Bacteria</taxon>
        <taxon>Pseudomonadati</taxon>
        <taxon>Pseudomonadota</taxon>
        <taxon>Alphaproteobacteria</taxon>
        <taxon>Hyphomicrobiales</taxon>
        <taxon>Xanthobacteraceae</taxon>
        <taxon>Labrys</taxon>
    </lineage>
</organism>
<feature type="domain" description="EamA" evidence="2">
    <location>
        <begin position="18"/>
        <end position="150"/>
    </location>
</feature>
<dbReference type="InterPro" id="IPR000620">
    <property type="entry name" value="EamA_dom"/>
</dbReference>
<dbReference type="InterPro" id="IPR037185">
    <property type="entry name" value="EmrE-like"/>
</dbReference>
<dbReference type="EMBL" id="BSPC01000075">
    <property type="protein sequence ID" value="GLS23470.1"/>
    <property type="molecule type" value="Genomic_DNA"/>
</dbReference>
<feature type="transmembrane region" description="Helical" evidence="1">
    <location>
        <begin position="106"/>
        <end position="127"/>
    </location>
</feature>
<feature type="transmembrane region" description="Helical" evidence="1">
    <location>
        <begin position="190"/>
        <end position="210"/>
    </location>
</feature>
<keyword evidence="1" id="KW-1133">Transmembrane helix</keyword>
<keyword evidence="1" id="KW-0472">Membrane</keyword>
<keyword evidence="4" id="KW-1185">Reference proteome</keyword>
<protein>
    <recommendedName>
        <fullName evidence="2">EamA domain-containing protein</fullName>
    </recommendedName>
</protein>
<dbReference type="PANTHER" id="PTHR22911:SF135">
    <property type="entry name" value="BLR4310 PROTEIN"/>
    <property type="match status" value="1"/>
</dbReference>
<keyword evidence="1" id="KW-0812">Transmembrane</keyword>
<evidence type="ECO:0000256" key="1">
    <source>
        <dbReference type="SAM" id="Phobius"/>
    </source>
</evidence>
<dbReference type="PANTHER" id="PTHR22911">
    <property type="entry name" value="ACYL-MALONYL CONDENSING ENZYME-RELATED"/>
    <property type="match status" value="1"/>
</dbReference>
<feature type="transmembrane region" description="Helical" evidence="1">
    <location>
        <begin position="77"/>
        <end position="100"/>
    </location>
</feature>
<dbReference type="SUPFAM" id="SSF103481">
    <property type="entry name" value="Multidrug resistance efflux transporter EmrE"/>
    <property type="match status" value="2"/>
</dbReference>
<feature type="transmembrane region" description="Helical" evidence="1">
    <location>
        <begin position="216"/>
        <end position="236"/>
    </location>
</feature>
<feature type="transmembrane region" description="Helical" evidence="1">
    <location>
        <begin position="248"/>
        <end position="266"/>
    </location>
</feature>
<comment type="caution">
    <text evidence="3">The sequence shown here is derived from an EMBL/GenBank/DDBJ whole genome shotgun (WGS) entry which is preliminary data.</text>
</comment>
<proteinExistence type="predicted"/>
<dbReference type="Proteomes" id="UP001156882">
    <property type="component" value="Unassembled WGS sequence"/>
</dbReference>
<gene>
    <name evidence="3" type="ORF">GCM10007874_64910</name>
</gene>
<feature type="domain" description="EamA" evidence="2">
    <location>
        <begin position="160"/>
        <end position="286"/>
    </location>
</feature>
<name>A0ABQ6CWS5_9HYPH</name>
<feature type="transmembrane region" description="Helical" evidence="1">
    <location>
        <begin position="159"/>
        <end position="178"/>
    </location>
</feature>
<dbReference type="RefSeq" id="WP_284316403.1">
    <property type="nucleotide sequence ID" value="NZ_BSPC01000075.1"/>
</dbReference>
<feature type="transmembrane region" description="Helical" evidence="1">
    <location>
        <begin position="272"/>
        <end position="290"/>
    </location>
</feature>
<sequence length="299" mass="31407">MTVMQNMWAGPVLEPRRFGLLLVAFSAVLWSTAGYFTRAVPIEFAALLFWRGLFGAATSFLFVLATERRRTLRAFLGIGRVGFAFCLLSGCGMACFVASLTLTSVAHVSIIYAAVPFVAAGLAWLAMRERASPAVLVASLVALAGVAVTVVGSSGEGSLLGDALALAMTVIVAAFTVLRRRFPEVPLAPAASISALLPALTVLPFVTAWPVDGREFALLAAFGITNMGLALLCFTIGAKLIPAAQTGLVSALETPLAPLWVWLAFGETPREATLIGGAIVLVAVFANVVWENRGESHGR</sequence>
<dbReference type="Pfam" id="PF00892">
    <property type="entry name" value="EamA"/>
    <property type="match status" value="2"/>
</dbReference>